<dbReference type="PROSITE" id="PS50987">
    <property type="entry name" value="HTH_ARSR_2"/>
    <property type="match status" value="1"/>
</dbReference>
<evidence type="ECO:0000259" key="4">
    <source>
        <dbReference type="PROSITE" id="PS50987"/>
    </source>
</evidence>
<dbReference type="PRINTS" id="PR00778">
    <property type="entry name" value="HTHARSR"/>
</dbReference>
<proteinExistence type="predicted"/>
<dbReference type="STRING" id="83401.SAMN05421742_10529"/>
<gene>
    <name evidence="5" type="ORF">SAMN05421742_10529</name>
</gene>
<dbReference type="Proteomes" id="UP000217076">
    <property type="component" value="Unassembled WGS sequence"/>
</dbReference>
<evidence type="ECO:0000313" key="5">
    <source>
        <dbReference type="EMBL" id="SDH21581.1"/>
    </source>
</evidence>
<evidence type="ECO:0000256" key="2">
    <source>
        <dbReference type="ARBA" id="ARBA00023125"/>
    </source>
</evidence>
<dbReference type="OrthoDB" id="194599at2"/>
<dbReference type="Gene3D" id="1.10.10.10">
    <property type="entry name" value="Winged helix-like DNA-binding domain superfamily/Winged helix DNA-binding domain"/>
    <property type="match status" value="1"/>
</dbReference>
<evidence type="ECO:0000256" key="1">
    <source>
        <dbReference type="ARBA" id="ARBA00023015"/>
    </source>
</evidence>
<organism evidence="5 6">
    <name type="scientific">Roseospirillum parvum</name>
    <dbReference type="NCBI Taxonomy" id="83401"/>
    <lineage>
        <taxon>Bacteria</taxon>
        <taxon>Pseudomonadati</taxon>
        <taxon>Pseudomonadota</taxon>
        <taxon>Alphaproteobacteria</taxon>
        <taxon>Rhodospirillales</taxon>
        <taxon>Rhodospirillaceae</taxon>
        <taxon>Roseospirillum</taxon>
    </lineage>
</organism>
<keyword evidence="3" id="KW-0804">Transcription</keyword>
<keyword evidence="2 5" id="KW-0238">DNA-binding</keyword>
<dbReference type="GO" id="GO:0003700">
    <property type="term" value="F:DNA-binding transcription factor activity"/>
    <property type="evidence" value="ECO:0007669"/>
    <property type="project" value="InterPro"/>
</dbReference>
<dbReference type="GO" id="GO:0003677">
    <property type="term" value="F:DNA binding"/>
    <property type="evidence" value="ECO:0007669"/>
    <property type="project" value="UniProtKB-KW"/>
</dbReference>
<dbReference type="SUPFAM" id="SSF46785">
    <property type="entry name" value="Winged helix' DNA-binding domain"/>
    <property type="match status" value="1"/>
</dbReference>
<dbReference type="InterPro" id="IPR051011">
    <property type="entry name" value="Metal_resp_trans_reg"/>
</dbReference>
<dbReference type="EMBL" id="FNCV01000005">
    <property type="protein sequence ID" value="SDH21581.1"/>
    <property type="molecule type" value="Genomic_DNA"/>
</dbReference>
<evidence type="ECO:0000313" key="6">
    <source>
        <dbReference type="Proteomes" id="UP000217076"/>
    </source>
</evidence>
<protein>
    <submittedName>
        <fullName evidence="5">DNA-binding transcriptional regulator, ArsR family</fullName>
    </submittedName>
</protein>
<name>A0A1G8AKU6_9PROT</name>
<dbReference type="PANTHER" id="PTHR43132:SF2">
    <property type="entry name" value="ARSENICAL RESISTANCE OPERON REPRESSOR ARSR-RELATED"/>
    <property type="match status" value="1"/>
</dbReference>
<reference evidence="6" key="1">
    <citation type="submission" date="2016-10" db="EMBL/GenBank/DDBJ databases">
        <authorList>
            <person name="Varghese N."/>
            <person name="Submissions S."/>
        </authorList>
    </citation>
    <scope>NUCLEOTIDE SEQUENCE [LARGE SCALE GENOMIC DNA]</scope>
    <source>
        <strain evidence="6">930I</strain>
    </source>
</reference>
<dbReference type="CDD" id="cd00090">
    <property type="entry name" value="HTH_ARSR"/>
    <property type="match status" value="1"/>
</dbReference>
<dbReference type="Pfam" id="PF01022">
    <property type="entry name" value="HTH_5"/>
    <property type="match status" value="1"/>
</dbReference>
<sequence>MDPKPPADLARLRDNALQASRLLKAMSNQHRLLILCQLLKGEHSVGQLAALVGLTQSALSQHLARLRRDDLVQTRRDGQTVRYTLKGDAAGTVLATLHGLYCAPGPRPPQPLNRPGGAG</sequence>
<dbReference type="SMART" id="SM00418">
    <property type="entry name" value="HTH_ARSR"/>
    <property type="match status" value="1"/>
</dbReference>
<dbReference type="RefSeq" id="WP_092618457.1">
    <property type="nucleotide sequence ID" value="NZ_FNCV01000005.1"/>
</dbReference>
<keyword evidence="1" id="KW-0805">Transcription regulation</keyword>
<feature type="domain" description="HTH arsR-type" evidence="4">
    <location>
        <begin position="12"/>
        <end position="105"/>
    </location>
</feature>
<accession>A0A1G8AKU6</accession>
<keyword evidence="6" id="KW-1185">Reference proteome</keyword>
<dbReference type="AlphaFoldDB" id="A0A1G8AKU6"/>
<dbReference type="PANTHER" id="PTHR43132">
    <property type="entry name" value="ARSENICAL RESISTANCE OPERON REPRESSOR ARSR-RELATED"/>
    <property type="match status" value="1"/>
</dbReference>
<dbReference type="InterPro" id="IPR011991">
    <property type="entry name" value="ArsR-like_HTH"/>
</dbReference>
<dbReference type="InterPro" id="IPR036390">
    <property type="entry name" value="WH_DNA-bd_sf"/>
</dbReference>
<evidence type="ECO:0000256" key="3">
    <source>
        <dbReference type="ARBA" id="ARBA00023163"/>
    </source>
</evidence>
<dbReference type="NCBIfam" id="NF033788">
    <property type="entry name" value="HTH_metalloreg"/>
    <property type="match status" value="1"/>
</dbReference>
<dbReference type="InterPro" id="IPR036388">
    <property type="entry name" value="WH-like_DNA-bd_sf"/>
</dbReference>
<dbReference type="InterPro" id="IPR001845">
    <property type="entry name" value="HTH_ArsR_DNA-bd_dom"/>
</dbReference>